<keyword evidence="2" id="KW-0175">Coiled coil</keyword>
<keyword evidence="3 6" id="KW-0472">Membrane</keyword>
<dbReference type="EMBL" id="JARAOO010000014">
    <property type="protein sequence ID" value="KAJ7943591.1"/>
    <property type="molecule type" value="Genomic_DNA"/>
</dbReference>
<feature type="domain" description="J" evidence="7">
    <location>
        <begin position="20"/>
        <end position="85"/>
    </location>
</feature>
<dbReference type="PANTHER" id="PTHR44272">
    <property type="entry name" value="DNAJ DOMAIN (PROKARYOTIC HEAT SHOCK PROTEIN)"/>
    <property type="match status" value="1"/>
</dbReference>
<comment type="caution">
    <text evidence="8">The sequence shown here is derived from an EMBL/GenBank/DDBJ whole genome shotgun (WGS) entry which is preliminary data.</text>
</comment>
<dbReference type="PANTHER" id="PTHR44272:SF2">
    <property type="entry name" value="CHAPERONE PROTEIN DNAJ 16"/>
    <property type="match status" value="1"/>
</dbReference>
<dbReference type="InterPro" id="IPR018253">
    <property type="entry name" value="DnaJ_domain_CS"/>
</dbReference>
<proteinExistence type="predicted"/>
<dbReference type="InterPro" id="IPR001623">
    <property type="entry name" value="DnaJ_domain"/>
</dbReference>
<organism evidence="8 9">
    <name type="scientific">Quillaja saponaria</name>
    <name type="common">Soap bark tree</name>
    <dbReference type="NCBI Taxonomy" id="32244"/>
    <lineage>
        <taxon>Eukaryota</taxon>
        <taxon>Viridiplantae</taxon>
        <taxon>Streptophyta</taxon>
        <taxon>Embryophyta</taxon>
        <taxon>Tracheophyta</taxon>
        <taxon>Spermatophyta</taxon>
        <taxon>Magnoliopsida</taxon>
        <taxon>eudicotyledons</taxon>
        <taxon>Gunneridae</taxon>
        <taxon>Pentapetalae</taxon>
        <taxon>rosids</taxon>
        <taxon>fabids</taxon>
        <taxon>Fabales</taxon>
        <taxon>Quillajaceae</taxon>
        <taxon>Quillaja</taxon>
    </lineage>
</organism>
<keyword evidence="9" id="KW-1185">Reference proteome</keyword>
<feature type="transmembrane region" description="Helical" evidence="6">
    <location>
        <begin position="110"/>
        <end position="132"/>
    </location>
</feature>
<dbReference type="InterPro" id="IPR036869">
    <property type="entry name" value="J_dom_sf"/>
</dbReference>
<accession>A0AAD7KQS8</accession>
<dbReference type="FunFam" id="1.10.287.110:FF:000097">
    <property type="entry name" value="Chaperone protein dnaJ 16"/>
    <property type="match status" value="1"/>
</dbReference>
<protein>
    <submittedName>
        <fullName evidence="8">Chaperone protein dnaJ 16-like</fullName>
    </submittedName>
</protein>
<dbReference type="SUPFAM" id="SSF46565">
    <property type="entry name" value="Chaperone J-domain"/>
    <property type="match status" value="1"/>
</dbReference>
<keyword evidence="6" id="KW-0812">Transmembrane</keyword>
<dbReference type="CDD" id="cd06257">
    <property type="entry name" value="DnaJ"/>
    <property type="match status" value="1"/>
</dbReference>
<comment type="subcellular location">
    <subcellularLocation>
        <location evidence="1">Membrane</location>
    </subcellularLocation>
</comment>
<keyword evidence="4" id="KW-0143">Chaperone</keyword>
<dbReference type="PROSITE" id="PS50076">
    <property type="entry name" value="DNAJ_2"/>
    <property type="match status" value="1"/>
</dbReference>
<evidence type="ECO:0000256" key="5">
    <source>
        <dbReference type="SAM" id="MobiDB-lite"/>
    </source>
</evidence>
<evidence type="ECO:0000259" key="7">
    <source>
        <dbReference type="PROSITE" id="PS50076"/>
    </source>
</evidence>
<dbReference type="KEGG" id="qsa:O6P43_033119"/>
<dbReference type="Pfam" id="PF00226">
    <property type="entry name" value="DnaJ"/>
    <property type="match status" value="1"/>
</dbReference>
<dbReference type="AlphaFoldDB" id="A0AAD7KQS8"/>
<evidence type="ECO:0000313" key="9">
    <source>
        <dbReference type="Proteomes" id="UP001163823"/>
    </source>
</evidence>
<dbReference type="PROSITE" id="PS00636">
    <property type="entry name" value="DNAJ_1"/>
    <property type="match status" value="1"/>
</dbReference>
<evidence type="ECO:0000256" key="3">
    <source>
        <dbReference type="ARBA" id="ARBA00023136"/>
    </source>
</evidence>
<dbReference type="Gene3D" id="1.10.287.110">
    <property type="entry name" value="DnaJ domain"/>
    <property type="match status" value="1"/>
</dbReference>
<gene>
    <name evidence="8" type="ORF">O6P43_033119</name>
</gene>
<dbReference type="PRINTS" id="PR00625">
    <property type="entry name" value="JDOMAIN"/>
</dbReference>
<dbReference type="InterPro" id="IPR052812">
    <property type="entry name" value="Plant_DnaJ_domain"/>
</dbReference>
<evidence type="ECO:0000256" key="1">
    <source>
        <dbReference type="ARBA" id="ARBA00004370"/>
    </source>
</evidence>
<dbReference type="GO" id="GO:0016020">
    <property type="term" value="C:membrane"/>
    <property type="evidence" value="ECO:0007669"/>
    <property type="project" value="UniProtKB-SubCell"/>
</dbReference>
<name>A0AAD7KQS8_QUISA</name>
<keyword evidence="6" id="KW-1133">Transmembrane helix</keyword>
<evidence type="ECO:0000256" key="4">
    <source>
        <dbReference type="ARBA" id="ARBA00023186"/>
    </source>
</evidence>
<evidence type="ECO:0000256" key="2">
    <source>
        <dbReference type="ARBA" id="ARBA00023054"/>
    </source>
</evidence>
<feature type="compositionally biased region" description="Basic and acidic residues" evidence="5">
    <location>
        <begin position="388"/>
        <end position="406"/>
    </location>
</feature>
<sequence>MPGHRSKSEKLDAALQLRRDPYEVLGVSRNSTDQEIKSAYRRMALKYHPDKNANDPKAADMFKEATFSYNILSNSDKRRQYDSAGFEAVESESQELELDLSSLGAVNTMFAALFSIGVFVMIFLFMVSYFSVNLVFQLKQLYQATVLEEALNGVVTIRPFPLGQPISKRVEKQSAHFYSVTITEEEAQAGFVCRVQSSDRSKFKLLYFDQEENGGLSLALQEDSAKTGKFTSAGMYFLGFPVYRLEQTINSAAANKDPDLAFFKKLDGFQPCELTELKAGTHVFAVYGDNFFKSASYTIEALCAAPFTEEKESLRNLEAQILSKRVELSKFETEYREVVAQFTEMTSRYAQEMQEIDDLLKQRNEIHASYTTVPVMKQSTSKTRSRGSYKEAKEDCQLREKRSTRDRPKKKKWYNVHLRVDKRKAC</sequence>
<evidence type="ECO:0000256" key="6">
    <source>
        <dbReference type="SAM" id="Phobius"/>
    </source>
</evidence>
<reference evidence="8" key="1">
    <citation type="journal article" date="2023" name="Science">
        <title>Elucidation of the pathway for biosynthesis of saponin adjuvants from the soapbark tree.</title>
        <authorList>
            <person name="Reed J."/>
            <person name="Orme A."/>
            <person name="El-Demerdash A."/>
            <person name="Owen C."/>
            <person name="Martin L.B.B."/>
            <person name="Misra R.C."/>
            <person name="Kikuchi S."/>
            <person name="Rejzek M."/>
            <person name="Martin A.C."/>
            <person name="Harkess A."/>
            <person name="Leebens-Mack J."/>
            <person name="Louveau T."/>
            <person name="Stephenson M.J."/>
            <person name="Osbourn A."/>
        </authorList>
    </citation>
    <scope>NUCLEOTIDE SEQUENCE</scope>
    <source>
        <strain evidence="8">S10</strain>
    </source>
</reference>
<feature type="region of interest" description="Disordered" evidence="5">
    <location>
        <begin position="375"/>
        <end position="411"/>
    </location>
</feature>
<dbReference type="Proteomes" id="UP001163823">
    <property type="component" value="Chromosome 14"/>
</dbReference>
<dbReference type="SMART" id="SM00271">
    <property type="entry name" value="DnaJ"/>
    <property type="match status" value="1"/>
</dbReference>
<evidence type="ECO:0000313" key="8">
    <source>
        <dbReference type="EMBL" id="KAJ7943591.1"/>
    </source>
</evidence>